<dbReference type="Pfam" id="PF00877">
    <property type="entry name" value="NLPC_P60"/>
    <property type="match status" value="1"/>
</dbReference>
<dbReference type="Pfam" id="PF07705">
    <property type="entry name" value="CARDB"/>
    <property type="match status" value="2"/>
</dbReference>
<dbReference type="EMBL" id="MTKO01000041">
    <property type="protein sequence ID" value="RWX47134.1"/>
    <property type="molecule type" value="Genomic_DNA"/>
</dbReference>
<evidence type="ECO:0000256" key="1">
    <source>
        <dbReference type="ARBA" id="ARBA00007074"/>
    </source>
</evidence>
<feature type="signal peptide" evidence="6">
    <location>
        <begin position="1"/>
        <end position="25"/>
    </location>
</feature>
<evidence type="ECO:0000259" key="7">
    <source>
        <dbReference type="PROSITE" id="PS51935"/>
    </source>
</evidence>
<sequence length="721" mass="79158">MKKWFNIFPLAIAAGVCAAPVSSYAYENVADAISWAQDEDNRCPGADCRDPHGVNWIDWCWTFARYTYAGPAIPDVLSAIDAWNYNGSILGTRHSDSDIPAGAFVFYAPTSSNEYGHVGLSIGSGRMIHAHYKHSVHEDKIPTDALWGGKYLGWRWPTAWTPDEPFHGGGPNDPDPGDPPASDDLPDFITDKVTLANRSGKKEKYTWKINETAYVHSWTDNIGDADWEGKVKRIRVPFYLSSGTKEDSHSEWVRIGREKIQKSKLRRKDKPKHEYIRFELSKWANDSTVLPGRTYNVVVCADRPKDENNGDGDVKEKHKSNNCSTEAVFSIDYGPARNVDLITGNLALTHGRSELQAGEPYGLQVEISNIGTKRPWNGFRTVYDIKGPGTGGQWQGIADDGSNADQLYPGATQFEEISDGHGATAPMVGGDYTFRACADYEQVVPETDEGNNCTELEVYIVPPPLPDLVAHSLRLTNGRTSLTVGDLYGLEVGIQNIGEVTPSNGFRSSYAIKGPGTGDQWQQVADDGSDADELYPGATQWEYITDGHGAHIPDVPGTYTARACADYQGNVAEEDESNNCTEMTFEVNSSPTCVILNPMEGLPTTGSFDMAATSIEVPDTIRRGDEMHPKVTNCTVSGSSPKTRAMWAFAKCDGTGFTHFDGDGDDGMNAGKCREEEVYTDRHSAEMEPGLYVMYFIANGESKVPESDYSNNVQATVFQVE</sequence>
<dbReference type="Proteomes" id="UP000287853">
    <property type="component" value="Unassembled WGS sequence"/>
</dbReference>
<accession>A0A444J1V3</accession>
<dbReference type="PROSITE" id="PS51935">
    <property type="entry name" value="NLPC_P60"/>
    <property type="match status" value="1"/>
</dbReference>
<dbReference type="Gene3D" id="2.60.40.10">
    <property type="entry name" value="Immunoglobulins"/>
    <property type="match status" value="2"/>
</dbReference>
<gene>
    <name evidence="8" type="ORF">H206_00176</name>
</gene>
<dbReference type="InterPro" id="IPR013783">
    <property type="entry name" value="Ig-like_fold"/>
</dbReference>
<feature type="region of interest" description="Disordered" evidence="5">
    <location>
        <begin position="163"/>
        <end position="186"/>
    </location>
</feature>
<dbReference type="Gene3D" id="3.90.1720.10">
    <property type="entry name" value="endopeptidase domain like (from Nostoc punctiforme)"/>
    <property type="match status" value="1"/>
</dbReference>
<protein>
    <submittedName>
        <fullName evidence="8">NlpC/P60 family protein</fullName>
    </submittedName>
</protein>
<evidence type="ECO:0000313" key="8">
    <source>
        <dbReference type="EMBL" id="RWX47134.1"/>
    </source>
</evidence>
<reference evidence="8 9" key="1">
    <citation type="submission" date="2017-01" db="EMBL/GenBank/DDBJ databases">
        <title>The cable genome- insights into the physiology and evolution of filamentous bacteria capable of sulfide oxidation via long distance electron transfer.</title>
        <authorList>
            <person name="Schreiber L."/>
            <person name="Bjerg J.T."/>
            <person name="Boggild A."/>
            <person name="Van De Vossenberg J."/>
            <person name="Meysman F."/>
            <person name="Nielsen L.P."/>
            <person name="Schramm A."/>
            <person name="Kjeldsen K.U."/>
        </authorList>
    </citation>
    <scope>NUCLEOTIDE SEQUENCE [LARGE SCALE GENOMIC DNA]</scope>
    <source>
        <strain evidence="8">MCF</strain>
    </source>
</reference>
<keyword evidence="4" id="KW-0788">Thiol protease</keyword>
<evidence type="ECO:0000256" key="6">
    <source>
        <dbReference type="SAM" id="SignalP"/>
    </source>
</evidence>
<proteinExistence type="inferred from homology"/>
<evidence type="ECO:0000256" key="4">
    <source>
        <dbReference type="ARBA" id="ARBA00022807"/>
    </source>
</evidence>
<evidence type="ECO:0000313" key="9">
    <source>
        <dbReference type="Proteomes" id="UP000287853"/>
    </source>
</evidence>
<evidence type="ECO:0000256" key="5">
    <source>
        <dbReference type="SAM" id="MobiDB-lite"/>
    </source>
</evidence>
<comment type="caution">
    <text evidence="8">The sequence shown here is derived from an EMBL/GenBank/DDBJ whole genome shotgun (WGS) entry which is preliminary data.</text>
</comment>
<keyword evidence="9" id="KW-1185">Reference proteome</keyword>
<dbReference type="InterPro" id="IPR011635">
    <property type="entry name" value="CARDB"/>
</dbReference>
<keyword evidence="2" id="KW-0645">Protease</keyword>
<dbReference type="SUPFAM" id="SSF54001">
    <property type="entry name" value="Cysteine proteinases"/>
    <property type="match status" value="1"/>
</dbReference>
<dbReference type="GO" id="GO:0008234">
    <property type="term" value="F:cysteine-type peptidase activity"/>
    <property type="evidence" value="ECO:0007669"/>
    <property type="project" value="UniProtKB-KW"/>
</dbReference>
<feature type="domain" description="NlpC/P60" evidence="7">
    <location>
        <begin position="11"/>
        <end position="158"/>
    </location>
</feature>
<dbReference type="InterPro" id="IPR000064">
    <property type="entry name" value="NLP_P60_dom"/>
</dbReference>
<evidence type="ECO:0000256" key="2">
    <source>
        <dbReference type="ARBA" id="ARBA00022670"/>
    </source>
</evidence>
<name>A0A444J1V3_9BACT</name>
<keyword evidence="6" id="KW-0732">Signal</keyword>
<organism evidence="8 9">
    <name type="scientific">Candidatus Electrothrix aarhusensis</name>
    <dbReference type="NCBI Taxonomy" id="1859131"/>
    <lineage>
        <taxon>Bacteria</taxon>
        <taxon>Pseudomonadati</taxon>
        <taxon>Thermodesulfobacteriota</taxon>
        <taxon>Desulfobulbia</taxon>
        <taxon>Desulfobulbales</taxon>
        <taxon>Desulfobulbaceae</taxon>
        <taxon>Candidatus Electrothrix</taxon>
    </lineage>
</organism>
<dbReference type="AlphaFoldDB" id="A0A444J1V3"/>
<comment type="similarity">
    <text evidence="1">Belongs to the peptidase C40 family.</text>
</comment>
<feature type="chain" id="PRO_5019529996" evidence="6">
    <location>
        <begin position="26"/>
        <end position="721"/>
    </location>
</feature>
<dbReference type="GO" id="GO:0006508">
    <property type="term" value="P:proteolysis"/>
    <property type="evidence" value="ECO:0007669"/>
    <property type="project" value="UniProtKB-KW"/>
</dbReference>
<keyword evidence="3" id="KW-0378">Hydrolase</keyword>
<dbReference type="InterPro" id="IPR038765">
    <property type="entry name" value="Papain-like_cys_pep_sf"/>
</dbReference>
<evidence type="ECO:0000256" key="3">
    <source>
        <dbReference type="ARBA" id="ARBA00022801"/>
    </source>
</evidence>